<keyword evidence="1" id="KW-0812">Transmembrane</keyword>
<comment type="caution">
    <text evidence="2">The sequence shown here is derived from an EMBL/GenBank/DDBJ whole genome shotgun (WGS) entry which is preliminary data.</text>
</comment>
<dbReference type="Proteomes" id="UP000677082">
    <property type="component" value="Unassembled WGS sequence"/>
</dbReference>
<accession>A0A919TC35</accession>
<dbReference type="RefSeq" id="WP_281419787.1">
    <property type="nucleotide sequence ID" value="NZ_BOQN01000065.1"/>
</dbReference>
<sequence>MLEDLAVVGGPKTPVAEPVLIGFFALVAIAIVVILFLRSRNR</sequence>
<evidence type="ECO:0000256" key="1">
    <source>
        <dbReference type="SAM" id="Phobius"/>
    </source>
</evidence>
<feature type="transmembrane region" description="Helical" evidence="1">
    <location>
        <begin position="20"/>
        <end position="37"/>
    </location>
</feature>
<keyword evidence="1" id="KW-0472">Membrane</keyword>
<name>A0A919TC35_9ACTN</name>
<keyword evidence="3" id="KW-1185">Reference proteome</keyword>
<dbReference type="EMBL" id="BOQN01000065">
    <property type="protein sequence ID" value="GIM93249.1"/>
    <property type="molecule type" value="Genomic_DNA"/>
</dbReference>
<evidence type="ECO:0000313" key="2">
    <source>
        <dbReference type="EMBL" id="GIM93249.1"/>
    </source>
</evidence>
<proteinExistence type="predicted"/>
<dbReference type="AlphaFoldDB" id="A0A919TC35"/>
<organism evidence="2 3">
    <name type="scientific">Paractinoplanes toevensis</name>
    <dbReference type="NCBI Taxonomy" id="571911"/>
    <lineage>
        <taxon>Bacteria</taxon>
        <taxon>Bacillati</taxon>
        <taxon>Actinomycetota</taxon>
        <taxon>Actinomycetes</taxon>
        <taxon>Micromonosporales</taxon>
        <taxon>Micromonosporaceae</taxon>
        <taxon>Paractinoplanes</taxon>
    </lineage>
</organism>
<protein>
    <submittedName>
        <fullName evidence="2">Uncharacterized protein</fullName>
    </submittedName>
</protein>
<reference evidence="2 3" key="1">
    <citation type="submission" date="2021-03" db="EMBL/GenBank/DDBJ databases">
        <title>Whole genome shotgun sequence of Actinoplanes toevensis NBRC 105298.</title>
        <authorList>
            <person name="Komaki H."/>
            <person name="Tamura T."/>
        </authorList>
    </citation>
    <scope>NUCLEOTIDE SEQUENCE [LARGE SCALE GENOMIC DNA]</scope>
    <source>
        <strain evidence="2 3">NBRC 105298</strain>
    </source>
</reference>
<gene>
    <name evidence="2" type="ORF">Ato02nite_050420</name>
</gene>
<evidence type="ECO:0000313" key="3">
    <source>
        <dbReference type="Proteomes" id="UP000677082"/>
    </source>
</evidence>
<keyword evidence="1" id="KW-1133">Transmembrane helix</keyword>